<evidence type="ECO:0000313" key="3">
    <source>
        <dbReference type="Proteomes" id="UP000509626"/>
    </source>
</evidence>
<reference evidence="2 3" key="1">
    <citation type="submission" date="2020-06" db="EMBL/GenBank/DDBJ databases">
        <title>NJ-3-1, isolated from saline soil.</title>
        <authorList>
            <person name="Cui H.L."/>
            <person name="Shi X."/>
        </authorList>
    </citation>
    <scope>NUCLEOTIDE SEQUENCE [LARGE SCALE GENOMIC DNA]</scope>
    <source>
        <strain evidence="2 3">NJ-3-1</strain>
    </source>
</reference>
<dbReference type="GeneID" id="56037590"/>
<proteinExistence type="predicted"/>
<dbReference type="Gene3D" id="2.30.110.10">
    <property type="entry name" value="Electron Transport, Fmn-binding Protein, Chain A"/>
    <property type="match status" value="1"/>
</dbReference>
<sequence>MSEDSPVEMDEEERDAFLGDGGTGVISLSTAADEPPHAVPVSYGYDATEATFYFRLADGDEGAKGDLEGRPVTFVTYGEEEGWRSVVARGRLEGVRSEGIATETLEGLDRVDIPLVDIFHAPLREVAFEFYRLVPDELTGRVESEYTVT</sequence>
<keyword evidence="3" id="KW-1185">Reference proteome</keyword>
<dbReference type="KEGG" id="halu:HUG12_08985"/>
<dbReference type="InterPro" id="IPR024747">
    <property type="entry name" value="Pyridox_Oxase-rel"/>
</dbReference>
<feature type="region of interest" description="Disordered" evidence="1">
    <location>
        <begin position="1"/>
        <end position="31"/>
    </location>
</feature>
<dbReference type="Proteomes" id="UP000509626">
    <property type="component" value="Chromosome"/>
</dbReference>
<dbReference type="SUPFAM" id="SSF50475">
    <property type="entry name" value="FMN-binding split barrel"/>
    <property type="match status" value="1"/>
</dbReference>
<accession>A0A7D5LA87</accession>
<evidence type="ECO:0000313" key="2">
    <source>
        <dbReference type="EMBL" id="QLG61853.1"/>
    </source>
</evidence>
<gene>
    <name evidence="2" type="ORF">HUG12_08985</name>
</gene>
<dbReference type="AlphaFoldDB" id="A0A7D5LA87"/>
<name>A0A7D5LA87_9EURY</name>
<dbReference type="RefSeq" id="WP_179268438.1">
    <property type="nucleotide sequence ID" value="NZ_CP058579.1"/>
</dbReference>
<dbReference type="InterPro" id="IPR012349">
    <property type="entry name" value="Split_barrel_FMN-bd"/>
</dbReference>
<feature type="compositionally biased region" description="Acidic residues" evidence="1">
    <location>
        <begin position="1"/>
        <end position="14"/>
    </location>
</feature>
<protein>
    <submittedName>
        <fullName evidence="2">Pyridoxamine 5'-phosphate oxidase family protein</fullName>
    </submittedName>
</protein>
<dbReference type="Pfam" id="PF12900">
    <property type="entry name" value="Pyridox_ox_2"/>
    <property type="match status" value="1"/>
</dbReference>
<evidence type="ECO:0000256" key="1">
    <source>
        <dbReference type="SAM" id="MobiDB-lite"/>
    </source>
</evidence>
<dbReference type="EMBL" id="CP058579">
    <property type="protein sequence ID" value="QLG61853.1"/>
    <property type="molecule type" value="Genomic_DNA"/>
</dbReference>
<organism evidence="2 3">
    <name type="scientific">Halorarum salinum</name>
    <dbReference type="NCBI Taxonomy" id="2743089"/>
    <lineage>
        <taxon>Archaea</taxon>
        <taxon>Methanobacteriati</taxon>
        <taxon>Methanobacteriota</taxon>
        <taxon>Stenosarchaea group</taxon>
        <taxon>Halobacteria</taxon>
        <taxon>Halobacteriales</taxon>
        <taxon>Haloferacaceae</taxon>
        <taxon>Halorarum</taxon>
    </lineage>
</organism>
<dbReference type="OrthoDB" id="953at2157"/>